<accession>A0ABM1NJN1</accession>
<organism evidence="3 4">
    <name type="scientific">Nicrophorus vespilloides</name>
    <name type="common">Boreal carrion beetle</name>
    <dbReference type="NCBI Taxonomy" id="110193"/>
    <lineage>
        <taxon>Eukaryota</taxon>
        <taxon>Metazoa</taxon>
        <taxon>Ecdysozoa</taxon>
        <taxon>Arthropoda</taxon>
        <taxon>Hexapoda</taxon>
        <taxon>Insecta</taxon>
        <taxon>Pterygota</taxon>
        <taxon>Neoptera</taxon>
        <taxon>Endopterygota</taxon>
        <taxon>Coleoptera</taxon>
        <taxon>Polyphaga</taxon>
        <taxon>Staphyliniformia</taxon>
        <taxon>Silphidae</taxon>
        <taxon>Nicrophorinae</taxon>
        <taxon>Nicrophorus</taxon>
    </lineage>
</organism>
<evidence type="ECO:0000313" key="3">
    <source>
        <dbReference type="Proteomes" id="UP000695000"/>
    </source>
</evidence>
<keyword evidence="2" id="KW-0732">Signal</keyword>
<feature type="chain" id="PRO_5045632699" evidence="2">
    <location>
        <begin position="17"/>
        <end position="181"/>
    </location>
</feature>
<keyword evidence="3" id="KW-1185">Reference proteome</keyword>
<dbReference type="RefSeq" id="XP_017787031.1">
    <property type="nucleotide sequence ID" value="XM_017931542.1"/>
</dbReference>
<evidence type="ECO:0000256" key="2">
    <source>
        <dbReference type="SAM" id="SignalP"/>
    </source>
</evidence>
<evidence type="ECO:0000256" key="1">
    <source>
        <dbReference type="PROSITE-ProRule" id="PRU00497"/>
    </source>
</evidence>
<dbReference type="Proteomes" id="UP000695000">
    <property type="component" value="Unplaced"/>
</dbReference>
<dbReference type="GeneID" id="108569834"/>
<proteinExistence type="predicted"/>
<dbReference type="InterPro" id="IPR050468">
    <property type="entry name" value="Cuticle_Struct_Prot"/>
</dbReference>
<dbReference type="PROSITE" id="PS51155">
    <property type="entry name" value="CHIT_BIND_RR_2"/>
    <property type="match status" value="1"/>
</dbReference>
<feature type="signal peptide" evidence="2">
    <location>
        <begin position="1"/>
        <end position="16"/>
    </location>
</feature>
<protein>
    <submittedName>
        <fullName evidence="4">Uncharacterized protein LOC108569834</fullName>
    </submittedName>
</protein>
<dbReference type="PANTHER" id="PTHR10380">
    <property type="entry name" value="CUTICLE PROTEIN"/>
    <property type="match status" value="1"/>
</dbReference>
<dbReference type="InterPro" id="IPR000618">
    <property type="entry name" value="Insect_cuticle"/>
</dbReference>
<evidence type="ECO:0000313" key="4">
    <source>
        <dbReference type="RefSeq" id="XP_017787031.1"/>
    </source>
</evidence>
<dbReference type="PANTHER" id="PTHR10380:SF196">
    <property type="entry name" value="CUTICULAR PROTEIN 72EA"/>
    <property type="match status" value="1"/>
</dbReference>
<gene>
    <name evidence="4" type="primary">LOC108569834</name>
</gene>
<reference evidence="4" key="1">
    <citation type="submission" date="2025-08" db="UniProtKB">
        <authorList>
            <consortium name="RefSeq"/>
        </authorList>
    </citation>
    <scope>IDENTIFICATION</scope>
    <source>
        <tissue evidence="4">Whole Larva</tissue>
    </source>
</reference>
<name>A0ABM1NJN1_NICVS</name>
<keyword evidence="1" id="KW-0193">Cuticle</keyword>
<dbReference type="PRINTS" id="PR00947">
    <property type="entry name" value="CUTICLE"/>
</dbReference>
<dbReference type="Pfam" id="PF00379">
    <property type="entry name" value="Chitin_bind_4"/>
    <property type="match status" value="1"/>
</dbReference>
<sequence>MKTFIVIAAFVALAVAKPAEPKVSLSQDTLGNYNLQYETEDASRSEQGFQGGKVIGTFTYTDKEGTVHTINYIASEAGFTAEGDLPQQVQETPEVAAVRAHHLAVVAEKKASLPPLEEEEEKETFEIPAKPAPKDIIPSPPKPKTVDNSAEIAEAKAIHFAAHKEALARLAAAYESIAAHA</sequence>